<dbReference type="Gene3D" id="3.30.450.20">
    <property type="entry name" value="PAS domain"/>
    <property type="match status" value="1"/>
</dbReference>
<evidence type="ECO:0000256" key="7">
    <source>
        <dbReference type="SAM" id="Phobius"/>
    </source>
</evidence>
<keyword evidence="5 7" id="KW-0472">Membrane</keyword>
<dbReference type="InterPro" id="IPR029787">
    <property type="entry name" value="Nucleotide_cyclase"/>
</dbReference>
<evidence type="ECO:0000313" key="9">
    <source>
        <dbReference type="EMBL" id="EAX87252.1"/>
    </source>
</evidence>
<dbReference type="EMBL" id="DS114483">
    <property type="protein sequence ID" value="EAX87252.1"/>
    <property type="molecule type" value="Genomic_DNA"/>
</dbReference>
<keyword evidence="2 7" id="KW-0812">Transmembrane</keyword>
<dbReference type="eggNOG" id="KOG4171">
    <property type="taxonomic scope" value="Eukaryota"/>
</dbReference>
<evidence type="ECO:0000313" key="10">
    <source>
        <dbReference type="EMBL" id="EAX88358.1"/>
    </source>
</evidence>
<dbReference type="STRING" id="5722.A2G3A5"/>
<evidence type="ECO:0000313" key="11">
    <source>
        <dbReference type="Proteomes" id="UP000001542"/>
    </source>
</evidence>
<dbReference type="VEuPathDB" id="TrichDB:TVAG_363510"/>
<dbReference type="Pfam" id="PF13426">
    <property type="entry name" value="PAS_9"/>
    <property type="match status" value="1"/>
</dbReference>
<evidence type="ECO:0000256" key="1">
    <source>
        <dbReference type="ARBA" id="ARBA00004370"/>
    </source>
</evidence>
<dbReference type="AlphaFoldDB" id="A2G3A5"/>
<dbReference type="SUPFAM" id="SSF55073">
    <property type="entry name" value="Nucleotide cyclase"/>
    <property type="match status" value="1"/>
</dbReference>
<dbReference type="GO" id="GO:0001653">
    <property type="term" value="F:peptide receptor activity"/>
    <property type="evidence" value="ECO:0000318"/>
    <property type="project" value="GO_Central"/>
</dbReference>
<organism evidence="10 11">
    <name type="scientific">Trichomonas vaginalis (strain ATCC PRA-98 / G3)</name>
    <dbReference type="NCBI Taxonomy" id="412133"/>
    <lineage>
        <taxon>Eukaryota</taxon>
        <taxon>Metamonada</taxon>
        <taxon>Parabasalia</taxon>
        <taxon>Trichomonadida</taxon>
        <taxon>Trichomonadidae</taxon>
        <taxon>Trichomonas</taxon>
    </lineage>
</organism>
<sequence>MYISQGQIIDENCQHVDNLMTLGSFINLLFLFTNEIYSTVMKRQFLITNNLKLTITNINRVIDNVTDYYTALRFGYDLGKPFPDFQGLMKVALERCHRGEMPKTYLETFNCMDGDQLIKYASHFVHSCVDIDVNVAPIFPINTNRLEAGNILFVYRLNDEVLFRGTKASRTSIDDLLHSSYQVYLSSIIVLLIVISFLYMFVFIICSKIEKKLKFTLKLLLSSAKTAIQNSFVLSVLSGHFARSSVDSSMRDDAFYDNLVDNLPNVIIVTQNSKIISANKAANELFNDDKLVGQTISDLFSSFSPESEAKMKNLFDTTVKTAMVNVRNNNNTTDKQYLQITRLSHVNNDNISVFRITNNTQIYLYNKLILEERSKSDKLLSSILPSSLVPRVQSGETNISFSVPTCAVSFIDIVEFTPWCSSNSAQVVTGVLNDIFSNFDAIVKELQYMERIKCIGDCYMSYCGVFSDVPNALTFARNIVDFGLRAIDAIKNINETRETNLRVRVGIHIGGPVVAGVIGVGKPTFEIFGPSISFAQQMEHSGVPMRVHVSRAIYELIYGGNYKIEERGEIQIKQGKVVTYLVDKI</sequence>
<gene>
    <name evidence="9" type="ORF">TVAG_116470</name>
    <name evidence="10" type="ORF">TVAG_363510</name>
</gene>
<dbReference type="GO" id="GO:0007168">
    <property type="term" value="P:receptor guanylyl cyclase signaling pathway"/>
    <property type="evidence" value="ECO:0000318"/>
    <property type="project" value="GO_Central"/>
</dbReference>
<keyword evidence="6" id="KW-0456">Lyase</keyword>
<dbReference type="SMART" id="SM00044">
    <property type="entry name" value="CYCc"/>
    <property type="match status" value="1"/>
</dbReference>
<feature type="transmembrane region" description="Helical" evidence="7">
    <location>
        <begin position="183"/>
        <end position="206"/>
    </location>
</feature>
<keyword evidence="11" id="KW-1185">Reference proteome</keyword>
<dbReference type="GO" id="GO:0005886">
    <property type="term" value="C:plasma membrane"/>
    <property type="evidence" value="ECO:0000318"/>
    <property type="project" value="GO_Central"/>
</dbReference>
<evidence type="ECO:0000256" key="6">
    <source>
        <dbReference type="ARBA" id="ARBA00023239"/>
    </source>
</evidence>
<dbReference type="SMR" id="A2G3A5"/>
<evidence type="ECO:0000256" key="4">
    <source>
        <dbReference type="ARBA" id="ARBA00022989"/>
    </source>
</evidence>
<dbReference type="KEGG" id="tva:4744903"/>
<dbReference type="PROSITE" id="PS50125">
    <property type="entry name" value="GUANYLATE_CYCLASE_2"/>
    <property type="match status" value="1"/>
</dbReference>
<dbReference type="Gene3D" id="3.30.70.1230">
    <property type="entry name" value="Nucleotide cyclase"/>
    <property type="match status" value="1"/>
</dbReference>
<dbReference type="PANTHER" id="PTHR11920:SF335">
    <property type="entry name" value="GUANYLATE CYCLASE"/>
    <property type="match status" value="1"/>
</dbReference>
<dbReference type="GO" id="GO:0004383">
    <property type="term" value="F:guanylate cyclase activity"/>
    <property type="evidence" value="ECO:0000318"/>
    <property type="project" value="GO_Central"/>
</dbReference>
<name>A2G3A5_TRIV3</name>
<dbReference type="GO" id="GO:0035556">
    <property type="term" value="P:intracellular signal transduction"/>
    <property type="evidence" value="ECO:0007669"/>
    <property type="project" value="InterPro"/>
</dbReference>
<evidence type="ECO:0000256" key="2">
    <source>
        <dbReference type="ARBA" id="ARBA00022692"/>
    </source>
</evidence>
<feature type="domain" description="Guanylate cyclase" evidence="8">
    <location>
        <begin position="407"/>
        <end position="539"/>
    </location>
</feature>
<dbReference type="GO" id="GO:0006182">
    <property type="term" value="P:cGMP biosynthetic process"/>
    <property type="evidence" value="ECO:0000318"/>
    <property type="project" value="GO_Central"/>
</dbReference>
<reference evidence="10" key="2">
    <citation type="journal article" date="2007" name="Science">
        <title>Draft genome sequence of the sexually transmitted pathogen Trichomonas vaginalis.</title>
        <authorList>
            <person name="Carlton J.M."/>
            <person name="Hirt R.P."/>
            <person name="Silva J.C."/>
            <person name="Delcher A.L."/>
            <person name="Schatz M."/>
            <person name="Zhao Q."/>
            <person name="Wortman J.R."/>
            <person name="Bidwell S.L."/>
            <person name="Alsmark U.C.M."/>
            <person name="Besteiro S."/>
            <person name="Sicheritz-Ponten T."/>
            <person name="Noel C.J."/>
            <person name="Dacks J.B."/>
            <person name="Foster P.G."/>
            <person name="Simillion C."/>
            <person name="Van de Peer Y."/>
            <person name="Miranda-Saavedra D."/>
            <person name="Barton G.J."/>
            <person name="Westrop G.D."/>
            <person name="Mueller S."/>
            <person name="Dessi D."/>
            <person name="Fiori P.L."/>
            <person name="Ren Q."/>
            <person name="Paulsen I."/>
            <person name="Zhang H."/>
            <person name="Bastida-Corcuera F.D."/>
            <person name="Simoes-Barbosa A."/>
            <person name="Brown M.T."/>
            <person name="Hayes R.D."/>
            <person name="Mukherjee M."/>
            <person name="Okumura C.Y."/>
            <person name="Schneider R."/>
            <person name="Smith A.J."/>
            <person name="Vanacova S."/>
            <person name="Villalvazo M."/>
            <person name="Haas B.J."/>
            <person name="Pertea M."/>
            <person name="Feldblyum T.V."/>
            <person name="Utterback T.R."/>
            <person name="Shu C.L."/>
            <person name="Osoegawa K."/>
            <person name="de Jong P.J."/>
            <person name="Hrdy I."/>
            <person name="Horvathova L."/>
            <person name="Zubacova Z."/>
            <person name="Dolezal P."/>
            <person name="Malik S.B."/>
            <person name="Logsdon J.M. Jr."/>
            <person name="Henze K."/>
            <person name="Gupta A."/>
            <person name="Wang C.C."/>
            <person name="Dunne R.L."/>
            <person name="Upcroft J.A."/>
            <person name="Upcroft P."/>
            <person name="White O."/>
            <person name="Salzberg S.L."/>
            <person name="Tang P."/>
            <person name="Chiu C.-H."/>
            <person name="Lee Y.-S."/>
            <person name="Embley T.M."/>
            <person name="Coombs G.H."/>
            <person name="Mottram J.C."/>
            <person name="Tachezy J."/>
            <person name="Fraser-Liggett C.M."/>
            <person name="Johnson P.J."/>
        </authorList>
    </citation>
    <scope>NUCLEOTIDE SEQUENCE [LARGE SCALE GENOMIC DNA]</scope>
    <source>
        <strain evidence="10">G3</strain>
    </source>
</reference>
<dbReference type="GO" id="GO:0000166">
    <property type="term" value="F:nucleotide binding"/>
    <property type="evidence" value="ECO:0007669"/>
    <property type="project" value="UniProtKB-KW"/>
</dbReference>
<evidence type="ECO:0000256" key="5">
    <source>
        <dbReference type="ARBA" id="ARBA00023136"/>
    </source>
</evidence>
<dbReference type="Proteomes" id="UP000001542">
    <property type="component" value="Unassembled WGS sequence"/>
</dbReference>
<dbReference type="InterPro" id="IPR000014">
    <property type="entry name" value="PAS"/>
</dbReference>
<accession>A2G3A5</accession>
<dbReference type="PANTHER" id="PTHR11920">
    <property type="entry name" value="GUANYLYL CYCLASE"/>
    <property type="match status" value="1"/>
</dbReference>
<protein>
    <submittedName>
        <fullName evidence="10">Adenylate and Guanylate cyclase catalytic domain containing protein</fullName>
    </submittedName>
</protein>
<dbReference type="VEuPathDB" id="TrichDB:TVAGG3_0685310"/>
<evidence type="ECO:0000256" key="3">
    <source>
        <dbReference type="ARBA" id="ARBA00022741"/>
    </source>
</evidence>
<dbReference type="Pfam" id="PF00211">
    <property type="entry name" value="Guanylate_cyc"/>
    <property type="match status" value="1"/>
</dbReference>
<keyword evidence="3" id="KW-0547">Nucleotide-binding</keyword>
<evidence type="ECO:0000259" key="8">
    <source>
        <dbReference type="PROSITE" id="PS50125"/>
    </source>
</evidence>
<keyword evidence="4 7" id="KW-1133">Transmembrane helix</keyword>
<dbReference type="OrthoDB" id="10035433at2759"/>
<comment type="subcellular location">
    <subcellularLocation>
        <location evidence="1">Membrane</location>
    </subcellularLocation>
</comment>
<dbReference type="InterPro" id="IPR050401">
    <property type="entry name" value="Cyclic_nucleotide_synthase"/>
</dbReference>
<dbReference type="EMBL" id="DS114318">
    <property type="protein sequence ID" value="EAX88358.1"/>
    <property type="molecule type" value="Genomic_DNA"/>
</dbReference>
<reference evidence="10" key="1">
    <citation type="submission" date="2006-10" db="EMBL/GenBank/DDBJ databases">
        <authorList>
            <person name="Amadeo P."/>
            <person name="Zhao Q."/>
            <person name="Wortman J."/>
            <person name="Fraser-Liggett C."/>
            <person name="Carlton J."/>
        </authorList>
    </citation>
    <scope>NUCLEOTIDE SEQUENCE</scope>
    <source>
        <strain evidence="10">G3</strain>
    </source>
</reference>
<proteinExistence type="predicted"/>
<dbReference type="InterPro" id="IPR001054">
    <property type="entry name" value="A/G_cyclase"/>
</dbReference>
<dbReference type="CDD" id="cd07302">
    <property type="entry name" value="CHD"/>
    <property type="match status" value="1"/>
</dbReference>